<keyword evidence="5" id="KW-1185">Reference proteome</keyword>
<evidence type="ECO:0000313" key="4">
    <source>
        <dbReference type="EMBL" id="QNQ90009.1"/>
    </source>
</evidence>
<dbReference type="Gene3D" id="3.40.50.720">
    <property type="entry name" value="NAD(P)-binding Rossmann-like Domain"/>
    <property type="match status" value="2"/>
</dbReference>
<dbReference type="SUPFAM" id="SSF51735">
    <property type="entry name" value="NAD(P)-binding Rossmann-fold domains"/>
    <property type="match status" value="2"/>
</dbReference>
<evidence type="ECO:0000256" key="2">
    <source>
        <dbReference type="SAM" id="Phobius"/>
    </source>
</evidence>
<feature type="transmembrane region" description="Helical" evidence="2">
    <location>
        <begin position="41"/>
        <end position="58"/>
    </location>
</feature>
<dbReference type="KEGG" id="cpoy:GP475_04645"/>
<feature type="transmembrane region" description="Helical" evidence="2">
    <location>
        <begin position="17"/>
        <end position="35"/>
    </location>
</feature>
<feature type="domain" description="Polysaccharide biosynthesis protein CapD-like" evidence="3">
    <location>
        <begin position="287"/>
        <end position="562"/>
    </location>
</feature>
<dbReference type="RefSeq" id="WP_187975468.1">
    <property type="nucleotide sequence ID" value="NZ_CP046884.1"/>
</dbReference>
<gene>
    <name evidence="4" type="ORF">GP475_04645</name>
</gene>
<reference evidence="4 5" key="1">
    <citation type="submission" date="2019-12" db="EMBL/GenBank/DDBJ databases">
        <title>Corynebacterium sp. nov., isolated from feces of the Anser Albifrons in China.</title>
        <authorList>
            <person name="Liu Q."/>
        </authorList>
    </citation>
    <scope>NUCLEOTIDE SEQUENCE [LARGE SCALE GENOMIC DNA]</scope>
    <source>
        <strain evidence="4 5">4H37-19</strain>
    </source>
</reference>
<dbReference type="InterPro" id="IPR036291">
    <property type="entry name" value="NAD(P)-bd_dom_sf"/>
</dbReference>
<dbReference type="Proteomes" id="UP000516320">
    <property type="component" value="Chromosome"/>
</dbReference>
<dbReference type="PANTHER" id="PTHR43318:SF1">
    <property type="entry name" value="POLYSACCHARIDE BIOSYNTHESIS PROTEIN EPSC-RELATED"/>
    <property type="match status" value="1"/>
</dbReference>
<proteinExistence type="inferred from homology"/>
<dbReference type="InterPro" id="IPR051203">
    <property type="entry name" value="Polysaccharide_Synthase-Rel"/>
</dbReference>
<dbReference type="CDD" id="cd05237">
    <property type="entry name" value="UDP_invert_4-6DH_SDR_e"/>
    <property type="match status" value="1"/>
</dbReference>
<accession>A0A7H0SN84</accession>
<comment type="similarity">
    <text evidence="1">Belongs to the polysaccharide synthase family.</text>
</comment>
<dbReference type="EMBL" id="CP046884">
    <property type="protein sequence ID" value="QNQ90009.1"/>
    <property type="molecule type" value="Genomic_DNA"/>
</dbReference>
<feature type="transmembrane region" description="Helical" evidence="2">
    <location>
        <begin position="78"/>
        <end position="101"/>
    </location>
</feature>
<dbReference type="Pfam" id="PF02719">
    <property type="entry name" value="Polysacc_synt_2"/>
    <property type="match status" value="1"/>
</dbReference>
<keyword evidence="2" id="KW-1133">Transmembrane helix</keyword>
<evidence type="ECO:0000259" key="3">
    <source>
        <dbReference type="Pfam" id="PF02719"/>
    </source>
</evidence>
<sequence length="585" mass="65018">MNTGVQHYKVPQPISDAVLWLIAGAIAGTLQFSLGDEPQRWMSALLFGAVAAGFHTLFSLSLRKRRHSCLEGSFEDSLFMLLIVWGGASASVFVVIALIHIRSLPTWEMLLSTPLMAGLLMLGLTAWERSKYNDRHHPAGVKGTKVLVVGAGEAGYWLVRSLSDIHASPYQVVGLIDDDPKKLGTRLGGAVKVLGGREELGNLAKRLHVDTVLFAIHNISDEGIRDYAKTCTQHGLKMLILPSIEQMFHRELNVHRIREIKIEDLLGRRQITTDLSQISDYISQRRVLVTGAGGSIGSEICRQVHLLEPSELIMLDRDENALHAIQLDIYGQALLNTPDMVLCDIRDQEALSKIFKKHKPQVIFHAAALKHLPMLELYPEEGWKTNTLGSYNLLRLAVEYGVECFVNISTDKAADPTSTLGRTKRLAEQLTAYFAKITNKPYVSVRFGNVLGSQGSVFHTFKHQIEHGGPITVTHRDVERYFMTIPEACQLVIQAGAIGRPGEVMVLDMGEPVKIYEMAKRMIDMSKKDVEIIITGLRPGEKMSEILLSATEDADRPYHPLISHVPVTPVDAEKIYEKRTYAIAG</sequence>
<dbReference type="PANTHER" id="PTHR43318">
    <property type="entry name" value="UDP-N-ACETYLGLUCOSAMINE 4,6-DEHYDRATASE"/>
    <property type="match status" value="1"/>
</dbReference>
<evidence type="ECO:0000256" key="1">
    <source>
        <dbReference type="ARBA" id="ARBA00007430"/>
    </source>
</evidence>
<dbReference type="InterPro" id="IPR003869">
    <property type="entry name" value="Polysac_CapD-like"/>
</dbReference>
<dbReference type="AlphaFoldDB" id="A0A7H0SN84"/>
<keyword evidence="2" id="KW-0472">Membrane</keyword>
<keyword evidence="2" id="KW-0812">Transmembrane</keyword>
<name>A0A7H0SN84_9CORY</name>
<protein>
    <submittedName>
        <fullName evidence="4">NAD-dependent epimerase/dehydratase family protein</fullName>
    </submittedName>
</protein>
<organism evidence="4 5">
    <name type="scientific">Corynebacterium poyangense</name>
    <dbReference type="NCBI Taxonomy" id="2684405"/>
    <lineage>
        <taxon>Bacteria</taxon>
        <taxon>Bacillati</taxon>
        <taxon>Actinomycetota</taxon>
        <taxon>Actinomycetes</taxon>
        <taxon>Mycobacteriales</taxon>
        <taxon>Corynebacteriaceae</taxon>
        <taxon>Corynebacterium</taxon>
    </lineage>
</organism>
<evidence type="ECO:0000313" key="5">
    <source>
        <dbReference type="Proteomes" id="UP000516320"/>
    </source>
</evidence>